<dbReference type="Gene3D" id="2.40.10.10">
    <property type="entry name" value="Trypsin-like serine proteases"/>
    <property type="match status" value="2"/>
</dbReference>
<dbReference type="InterPro" id="IPR009003">
    <property type="entry name" value="Peptidase_S1_PA"/>
</dbReference>
<accession>A0A9N9K741</accession>
<dbReference type="EMBL" id="CAJVQA010042043">
    <property type="protein sequence ID" value="CAG8814484.1"/>
    <property type="molecule type" value="Genomic_DNA"/>
</dbReference>
<evidence type="ECO:0000313" key="1">
    <source>
        <dbReference type="EMBL" id="CAG8814484.1"/>
    </source>
</evidence>
<evidence type="ECO:0000313" key="2">
    <source>
        <dbReference type="Proteomes" id="UP000789759"/>
    </source>
</evidence>
<dbReference type="SUPFAM" id="SSF50494">
    <property type="entry name" value="Trypsin-like serine proteases"/>
    <property type="match status" value="1"/>
</dbReference>
<sequence>KVNKSLTYLKSSFKELDIVAKQITPQGTYFGIHSRFNNIVVIVSSLDDQSVQTFVEVARRYDADIYFDIRSTITSAHIKRDIDTRKIGLMLLSGGGIYNKVDDFFCSVGFWARSKNRNQALLITAGHCYGDHLSRSRKNFYTMDKTKLIGDLVDHSTSPHDFGLISVKRMSKLLQPSTNIRNDKNASYVELFVTDGVPVSSHGAHLCRAGVMSSVSCGYVDAFDGIFVNEWGDYQTDMIFVDKMASIGGDSGGTVFSFSDFSKLRLVTINGILIASSSNDTLPISPFSLVLPREKILNDTDLELITRF</sequence>
<organism evidence="1 2">
    <name type="scientific">Cetraspora pellucida</name>
    <dbReference type="NCBI Taxonomy" id="1433469"/>
    <lineage>
        <taxon>Eukaryota</taxon>
        <taxon>Fungi</taxon>
        <taxon>Fungi incertae sedis</taxon>
        <taxon>Mucoromycota</taxon>
        <taxon>Glomeromycotina</taxon>
        <taxon>Glomeromycetes</taxon>
        <taxon>Diversisporales</taxon>
        <taxon>Gigasporaceae</taxon>
        <taxon>Cetraspora</taxon>
    </lineage>
</organism>
<feature type="non-terminal residue" evidence="1">
    <location>
        <position position="1"/>
    </location>
</feature>
<proteinExistence type="predicted"/>
<comment type="caution">
    <text evidence="1">The sequence shown here is derived from an EMBL/GenBank/DDBJ whole genome shotgun (WGS) entry which is preliminary data.</text>
</comment>
<dbReference type="AlphaFoldDB" id="A0A9N9K741"/>
<name>A0A9N9K741_9GLOM</name>
<gene>
    <name evidence="1" type="ORF">CPELLU_LOCUS19027</name>
</gene>
<keyword evidence="2" id="KW-1185">Reference proteome</keyword>
<dbReference type="Proteomes" id="UP000789759">
    <property type="component" value="Unassembled WGS sequence"/>
</dbReference>
<dbReference type="InterPro" id="IPR043504">
    <property type="entry name" value="Peptidase_S1_PA_chymotrypsin"/>
</dbReference>
<protein>
    <submittedName>
        <fullName evidence="1">12569_t:CDS:1</fullName>
    </submittedName>
</protein>
<reference evidence="1" key="1">
    <citation type="submission" date="2021-06" db="EMBL/GenBank/DDBJ databases">
        <authorList>
            <person name="Kallberg Y."/>
            <person name="Tangrot J."/>
            <person name="Rosling A."/>
        </authorList>
    </citation>
    <scope>NUCLEOTIDE SEQUENCE</scope>
    <source>
        <strain evidence="1">FL966</strain>
    </source>
</reference>
<dbReference type="OrthoDB" id="2370825at2759"/>